<comment type="caution">
    <text evidence="2">The sequence shown here is derived from an EMBL/GenBank/DDBJ whole genome shotgun (WGS) entry which is preliminary data.</text>
</comment>
<dbReference type="AlphaFoldDB" id="A0A840HQV1"/>
<feature type="transmembrane region" description="Helical" evidence="1">
    <location>
        <begin position="12"/>
        <end position="29"/>
    </location>
</feature>
<feature type="transmembrane region" description="Helical" evidence="1">
    <location>
        <begin position="41"/>
        <end position="62"/>
    </location>
</feature>
<evidence type="ECO:0000313" key="2">
    <source>
        <dbReference type="EMBL" id="MBB4640000.1"/>
    </source>
</evidence>
<keyword evidence="1" id="KW-0472">Membrane</keyword>
<name>A0A840HQV1_9SPHN</name>
<keyword evidence="1" id="KW-0812">Transmembrane</keyword>
<accession>A0A840HQV1</accession>
<keyword evidence="1" id="KW-1133">Transmembrane helix</keyword>
<reference evidence="2 3" key="1">
    <citation type="submission" date="2020-08" db="EMBL/GenBank/DDBJ databases">
        <title>Genomic Encyclopedia of Type Strains, Phase IV (KMG-IV): sequencing the most valuable type-strain genomes for metagenomic binning, comparative biology and taxonomic classification.</title>
        <authorList>
            <person name="Goeker M."/>
        </authorList>
    </citation>
    <scope>NUCLEOTIDE SEQUENCE [LARGE SCALE GENOMIC DNA]</scope>
    <source>
        <strain evidence="2 3">DSM 7465</strain>
    </source>
</reference>
<keyword evidence="3" id="KW-1185">Reference proteome</keyword>
<dbReference type="EMBL" id="JACHOV010000001">
    <property type="protein sequence ID" value="MBB4640000.1"/>
    <property type="molecule type" value="Genomic_DNA"/>
</dbReference>
<evidence type="ECO:0000256" key="1">
    <source>
        <dbReference type="SAM" id="Phobius"/>
    </source>
</evidence>
<dbReference type="RefSeq" id="WP_184473844.1">
    <property type="nucleotide sequence ID" value="NZ_JACHOV010000001.1"/>
</dbReference>
<sequence>MAFEAQEAERVFDFVNLTFGAFLSAYLGVQLAQSPPDFDRVIRIGALLVEIGFVGLSLRSLGIALIRGISTTKFTVASATALMTGGAAYVLTCRELGYPMTIMGVIGLAWLTAPLIGLIPLIFRRWIKIYD</sequence>
<organism evidence="2 3">
    <name type="scientific">Rhizorhapis suberifaciens</name>
    <name type="common">corky root of lettuce</name>
    <dbReference type="NCBI Taxonomy" id="13656"/>
    <lineage>
        <taxon>Bacteria</taxon>
        <taxon>Pseudomonadati</taxon>
        <taxon>Pseudomonadota</taxon>
        <taxon>Alphaproteobacteria</taxon>
        <taxon>Sphingomonadales</taxon>
        <taxon>Sphingomonadaceae</taxon>
        <taxon>Rhizorhapis</taxon>
    </lineage>
</organism>
<feature type="transmembrane region" description="Helical" evidence="1">
    <location>
        <begin position="74"/>
        <end position="92"/>
    </location>
</feature>
<proteinExistence type="predicted"/>
<dbReference type="Proteomes" id="UP000575068">
    <property type="component" value="Unassembled WGS sequence"/>
</dbReference>
<evidence type="ECO:0000313" key="3">
    <source>
        <dbReference type="Proteomes" id="UP000575068"/>
    </source>
</evidence>
<gene>
    <name evidence="2" type="ORF">HNQ99_000280</name>
</gene>
<protein>
    <submittedName>
        <fullName evidence="2">Uncharacterized protein</fullName>
    </submittedName>
</protein>
<feature type="transmembrane region" description="Helical" evidence="1">
    <location>
        <begin position="98"/>
        <end position="123"/>
    </location>
</feature>